<feature type="domain" description="UBX" evidence="11">
    <location>
        <begin position="1"/>
        <end position="74"/>
    </location>
</feature>
<dbReference type="InterPro" id="IPR000626">
    <property type="entry name" value="Ubiquitin-like_dom"/>
</dbReference>
<evidence type="ECO:0000256" key="6">
    <source>
        <dbReference type="ARBA" id="ARBA00022771"/>
    </source>
</evidence>
<name>A0A0J7YPE7_BETVV</name>
<dbReference type="GO" id="GO:0004843">
    <property type="term" value="F:cysteine-type deubiquitinase activity"/>
    <property type="evidence" value="ECO:0007669"/>
    <property type="project" value="UniProtKB-EC"/>
</dbReference>
<evidence type="ECO:0000256" key="8">
    <source>
        <dbReference type="ARBA" id="ARBA00022801"/>
    </source>
</evidence>
<evidence type="ECO:0000256" key="10">
    <source>
        <dbReference type="ARBA" id="ARBA00022833"/>
    </source>
</evidence>
<keyword evidence="9" id="KW-0788">Thiol protease</keyword>
<dbReference type="FunFam" id="3.10.20.90:FF:000096">
    <property type="entry name" value="Ubiquitin thioesterase OTU1"/>
    <property type="match status" value="1"/>
</dbReference>
<evidence type="ECO:0000259" key="12">
    <source>
        <dbReference type="PROSITE" id="PS50053"/>
    </source>
</evidence>
<evidence type="ECO:0000256" key="3">
    <source>
        <dbReference type="ARBA" id="ARBA00018935"/>
    </source>
</evidence>
<evidence type="ECO:0000256" key="9">
    <source>
        <dbReference type="ARBA" id="ARBA00022807"/>
    </source>
</evidence>
<dbReference type="EMBL" id="KQ108941">
    <property type="protein sequence ID" value="KMS65417.1"/>
    <property type="molecule type" value="Genomic_DNA"/>
</dbReference>
<dbReference type="PROSITE" id="PS50033">
    <property type="entry name" value="UBX"/>
    <property type="match status" value="1"/>
</dbReference>
<dbReference type="InterPro" id="IPR048857">
    <property type="entry name" value="OTU1_Ubl"/>
</dbReference>
<evidence type="ECO:0000313" key="14">
    <source>
        <dbReference type="Proteomes" id="UP000035740"/>
    </source>
</evidence>
<sequence>MKLQIRGPSSRAVVSSLSAQSTIAQLLNAITEAVDVPADEQRLMTGFPPKELDLSNWEISLEDSGIKSGDSIIVENTSAKRGIAKADAKDSEGIIYSIPKNQG</sequence>
<keyword evidence="6" id="KW-0863">Zinc-finger</keyword>
<protein>
    <recommendedName>
        <fullName evidence="3">Ubiquitin thioesterase OTU1</fullName>
        <ecNumber evidence="2">3.4.19.12</ecNumber>
    </recommendedName>
</protein>
<dbReference type="PROSITE" id="PS50053">
    <property type="entry name" value="UBIQUITIN_2"/>
    <property type="match status" value="1"/>
</dbReference>
<dbReference type="GO" id="GO:0008270">
    <property type="term" value="F:zinc ion binding"/>
    <property type="evidence" value="ECO:0007669"/>
    <property type="project" value="UniProtKB-KW"/>
</dbReference>
<dbReference type="EC" id="3.4.19.12" evidence="2"/>
<feature type="non-terminal residue" evidence="13">
    <location>
        <position position="103"/>
    </location>
</feature>
<evidence type="ECO:0000256" key="1">
    <source>
        <dbReference type="ARBA" id="ARBA00000707"/>
    </source>
</evidence>
<dbReference type="CDD" id="cd17059">
    <property type="entry name" value="Ubl_OTU1"/>
    <property type="match status" value="1"/>
</dbReference>
<dbReference type="AlphaFoldDB" id="A0A0J7YPE7"/>
<reference evidence="13 14" key="1">
    <citation type="journal article" date="2014" name="Nature">
        <title>The genome of the recently domesticated crop plant sugar beet (Beta vulgaris).</title>
        <authorList>
            <person name="Dohm J.C."/>
            <person name="Minoche A.E."/>
            <person name="Holtgrawe D."/>
            <person name="Capella-Gutierrez S."/>
            <person name="Zakrzewski F."/>
            <person name="Tafer H."/>
            <person name="Rupp O."/>
            <person name="Sorensen T.R."/>
            <person name="Stracke R."/>
            <person name="Reinhardt R."/>
            <person name="Goesmann A."/>
            <person name="Kraft T."/>
            <person name="Schulz B."/>
            <person name="Stadler P.F."/>
            <person name="Schmidt T."/>
            <person name="Gabaldon T."/>
            <person name="Lehrach H."/>
            <person name="Weisshaar B."/>
            <person name="Himmelbauer H."/>
        </authorList>
    </citation>
    <scope>NUCLEOTIDE SEQUENCE [LARGE SCALE GENOMIC DNA]</scope>
    <source>
        <tissue evidence="13">Taproot</tissue>
    </source>
</reference>
<dbReference type="InterPro" id="IPR029071">
    <property type="entry name" value="Ubiquitin-like_domsf"/>
</dbReference>
<evidence type="ECO:0000256" key="4">
    <source>
        <dbReference type="ARBA" id="ARBA00022670"/>
    </source>
</evidence>
<comment type="catalytic activity">
    <reaction evidence="1">
        <text>Thiol-dependent hydrolysis of ester, thioester, amide, peptide and isopeptide bonds formed by the C-terminal Gly of ubiquitin (a 76-residue protein attached to proteins as an intracellular targeting signal).</text>
        <dbReference type="EC" id="3.4.19.12"/>
    </reaction>
</comment>
<keyword evidence="7" id="KW-0833">Ubl conjugation pathway</keyword>
<evidence type="ECO:0000256" key="5">
    <source>
        <dbReference type="ARBA" id="ARBA00022723"/>
    </source>
</evidence>
<keyword evidence="5" id="KW-0479">Metal-binding</keyword>
<dbReference type="Pfam" id="PF21403">
    <property type="entry name" value="OTU1_UBXL"/>
    <property type="match status" value="1"/>
</dbReference>
<feature type="domain" description="Ubiquitin-like" evidence="12">
    <location>
        <begin position="1"/>
        <end position="74"/>
    </location>
</feature>
<accession>A0A0J7YPE7</accession>
<dbReference type="OrthoDB" id="65596at2759"/>
<dbReference type="Gene3D" id="3.10.20.90">
    <property type="entry name" value="Phosphatidylinositol 3-kinase Catalytic Subunit, Chain A, domain 1"/>
    <property type="match status" value="1"/>
</dbReference>
<dbReference type="SUPFAM" id="SSF54236">
    <property type="entry name" value="Ubiquitin-like"/>
    <property type="match status" value="1"/>
</dbReference>
<proteinExistence type="predicted"/>
<evidence type="ECO:0000256" key="2">
    <source>
        <dbReference type="ARBA" id="ARBA00012759"/>
    </source>
</evidence>
<keyword evidence="4" id="KW-0645">Protease</keyword>
<dbReference type="Proteomes" id="UP000035740">
    <property type="component" value="Unassembled WGS sequence"/>
</dbReference>
<dbReference type="InterPro" id="IPR001012">
    <property type="entry name" value="UBX_dom"/>
</dbReference>
<gene>
    <name evidence="13" type="ORF">BVRB_036200</name>
</gene>
<keyword evidence="14" id="KW-1185">Reference proteome</keyword>
<evidence type="ECO:0000259" key="11">
    <source>
        <dbReference type="PROSITE" id="PS50033"/>
    </source>
</evidence>
<evidence type="ECO:0000313" key="13">
    <source>
        <dbReference type="EMBL" id="KMS65417.1"/>
    </source>
</evidence>
<evidence type="ECO:0000256" key="7">
    <source>
        <dbReference type="ARBA" id="ARBA00022786"/>
    </source>
</evidence>
<dbReference type="GO" id="GO:0006508">
    <property type="term" value="P:proteolysis"/>
    <property type="evidence" value="ECO:0007669"/>
    <property type="project" value="UniProtKB-KW"/>
</dbReference>
<keyword evidence="8" id="KW-0378">Hydrolase</keyword>
<organism evidence="13 14">
    <name type="scientific">Beta vulgaris subsp. vulgaris</name>
    <name type="common">Beet</name>
    <dbReference type="NCBI Taxonomy" id="3555"/>
    <lineage>
        <taxon>Eukaryota</taxon>
        <taxon>Viridiplantae</taxon>
        <taxon>Streptophyta</taxon>
        <taxon>Embryophyta</taxon>
        <taxon>Tracheophyta</taxon>
        <taxon>Spermatophyta</taxon>
        <taxon>Magnoliopsida</taxon>
        <taxon>eudicotyledons</taxon>
        <taxon>Gunneridae</taxon>
        <taxon>Pentapetalae</taxon>
        <taxon>Caryophyllales</taxon>
        <taxon>Chenopodiaceae</taxon>
        <taxon>Betoideae</taxon>
        <taxon>Beta</taxon>
    </lineage>
</organism>
<keyword evidence="10" id="KW-0862">Zinc</keyword>